<dbReference type="InterPro" id="IPR006805">
    <property type="entry name" value="Anth_synth_I_N"/>
</dbReference>
<dbReference type="EMBL" id="CP102290">
    <property type="protein sequence ID" value="UWP60715.1"/>
    <property type="molecule type" value="Genomic_DNA"/>
</dbReference>
<evidence type="ECO:0000313" key="14">
    <source>
        <dbReference type="Proteomes" id="UP001060164"/>
    </source>
</evidence>
<feature type="domain" description="Anthranilate synthase component I N-terminal" evidence="12">
    <location>
        <begin position="17"/>
        <end position="143"/>
    </location>
</feature>
<dbReference type="PANTHER" id="PTHR11236:SF48">
    <property type="entry name" value="ISOCHORISMATE SYNTHASE MENF"/>
    <property type="match status" value="1"/>
</dbReference>
<evidence type="ECO:0000256" key="5">
    <source>
        <dbReference type="ARBA" id="ARBA00022679"/>
    </source>
</evidence>
<dbReference type="Pfam" id="PF04715">
    <property type="entry name" value="Anth_synt_I_N"/>
    <property type="match status" value="1"/>
</dbReference>
<evidence type="ECO:0000256" key="10">
    <source>
        <dbReference type="ARBA" id="ARBA00047683"/>
    </source>
</evidence>
<evidence type="ECO:0000313" key="13">
    <source>
        <dbReference type="EMBL" id="UWP60715.1"/>
    </source>
</evidence>
<dbReference type="InterPro" id="IPR019999">
    <property type="entry name" value="Anth_synth_I-like"/>
</dbReference>
<evidence type="ECO:0000256" key="7">
    <source>
        <dbReference type="ARBA" id="ARBA00022842"/>
    </source>
</evidence>
<dbReference type="NCBIfam" id="TIGR00553">
    <property type="entry name" value="pabB"/>
    <property type="match status" value="1"/>
</dbReference>
<keyword evidence="8" id="KW-0456">Lyase</keyword>
<dbReference type="InterPro" id="IPR015890">
    <property type="entry name" value="Chorismate_C"/>
</dbReference>
<dbReference type="PRINTS" id="PR00095">
    <property type="entry name" value="ANTSNTHASEI"/>
</dbReference>
<name>A0ABY5VJD3_9FIRM</name>
<dbReference type="EC" id="2.6.1.85" evidence="3"/>
<dbReference type="GO" id="GO:0046820">
    <property type="term" value="F:4-amino-4-deoxychorismate synthase activity"/>
    <property type="evidence" value="ECO:0007669"/>
    <property type="project" value="UniProtKB-EC"/>
</dbReference>
<evidence type="ECO:0000256" key="4">
    <source>
        <dbReference type="ARBA" id="ARBA00020653"/>
    </source>
</evidence>
<keyword evidence="7" id="KW-0460">Magnesium</keyword>
<comment type="subunit">
    <text evidence="2">Heterotetramer consisting of two non-identical subunits: a beta subunit (TrpG) and a large alpha subunit (TrpE).</text>
</comment>
<dbReference type="RefSeq" id="WP_028530369.1">
    <property type="nucleotide sequence ID" value="NZ_CABLBR010000002.1"/>
</dbReference>
<evidence type="ECO:0000256" key="8">
    <source>
        <dbReference type="ARBA" id="ARBA00023239"/>
    </source>
</evidence>
<evidence type="ECO:0000256" key="3">
    <source>
        <dbReference type="ARBA" id="ARBA00013139"/>
    </source>
</evidence>
<dbReference type="SUPFAM" id="SSF56322">
    <property type="entry name" value="ADC synthase"/>
    <property type="match status" value="1"/>
</dbReference>
<evidence type="ECO:0000256" key="1">
    <source>
        <dbReference type="ARBA" id="ARBA00001946"/>
    </source>
</evidence>
<keyword evidence="5 13" id="KW-0808">Transferase</keyword>
<reference evidence="13" key="1">
    <citation type="journal article" date="2022" name="Cell">
        <title>Design, construction, and in vivo augmentation of a complex gut microbiome.</title>
        <authorList>
            <person name="Cheng A.G."/>
            <person name="Ho P.Y."/>
            <person name="Aranda-Diaz A."/>
            <person name="Jain S."/>
            <person name="Yu F.B."/>
            <person name="Meng X."/>
            <person name="Wang M."/>
            <person name="Iakiviak M."/>
            <person name="Nagashima K."/>
            <person name="Zhao A."/>
            <person name="Murugkar P."/>
            <person name="Patil A."/>
            <person name="Atabakhsh K."/>
            <person name="Weakley A."/>
            <person name="Yan J."/>
            <person name="Brumbaugh A.R."/>
            <person name="Higginbottom S."/>
            <person name="Dimas A."/>
            <person name="Shiver A.L."/>
            <person name="Deutschbauer A."/>
            <person name="Neff N."/>
            <person name="Sonnenburg J.L."/>
            <person name="Huang K.C."/>
            <person name="Fischbach M.A."/>
        </authorList>
    </citation>
    <scope>NUCLEOTIDE SEQUENCE</scope>
    <source>
        <strain evidence="13">DSM 19829</strain>
    </source>
</reference>
<dbReference type="Gene3D" id="3.60.120.10">
    <property type="entry name" value="Anthranilate synthase"/>
    <property type="match status" value="1"/>
</dbReference>
<dbReference type="Proteomes" id="UP001060164">
    <property type="component" value="Chromosome"/>
</dbReference>
<evidence type="ECO:0000256" key="6">
    <source>
        <dbReference type="ARBA" id="ARBA00022723"/>
    </source>
</evidence>
<feature type="domain" description="Chorismate-utilising enzyme C-terminal" evidence="11">
    <location>
        <begin position="188"/>
        <end position="441"/>
    </location>
</feature>
<keyword evidence="6" id="KW-0479">Metal-binding</keyword>
<dbReference type="PANTHER" id="PTHR11236">
    <property type="entry name" value="AMINOBENZOATE/ANTHRANILATE SYNTHASE"/>
    <property type="match status" value="1"/>
</dbReference>
<keyword evidence="13" id="KW-0032">Aminotransferase</keyword>
<protein>
    <recommendedName>
        <fullName evidence="4">Anthranilate synthase component 1</fullName>
        <ecNumber evidence="3">2.6.1.85</ecNumber>
    </recommendedName>
</protein>
<evidence type="ECO:0000256" key="9">
    <source>
        <dbReference type="ARBA" id="ARBA00025634"/>
    </source>
</evidence>
<dbReference type="InterPro" id="IPR005801">
    <property type="entry name" value="ADC_synthase"/>
</dbReference>
<comment type="cofactor">
    <cofactor evidence="1">
        <name>Mg(2+)</name>
        <dbReference type="ChEBI" id="CHEBI:18420"/>
    </cofactor>
</comment>
<evidence type="ECO:0000256" key="2">
    <source>
        <dbReference type="ARBA" id="ARBA00011575"/>
    </source>
</evidence>
<gene>
    <name evidence="13" type="primary">pabB</name>
    <name evidence="13" type="ORF">NQ502_06690</name>
</gene>
<organism evidence="13 14">
    <name type="scientific">Ruminococcus gauvreauii</name>
    <dbReference type="NCBI Taxonomy" id="438033"/>
    <lineage>
        <taxon>Bacteria</taxon>
        <taxon>Bacillati</taxon>
        <taxon>Bacillota</taxon>
        <taxon>Clostridia</taxon>
        <taxon>Eubacteriales</taxon>
        <taxon>Oscillospiraceae</taxon>
        <taxon>Ruminococcus</taxon>
    </lineage>
</organism>
<evidence type="ECO:0000259" key="12">
    <source>
        <dbReference type="Pfam" id="PF04715"/>
    </source>
</evidence>
<comment type="function">
    <text evidence="9">Part of a heterotetrameric complex that catalyzes the two-step biosynthesis of anthranilate, an intermediate in the biosynthesis of L-tryptophan. In the first step, the glutamine-binding beta subunit (TrpG) of anthranilate synthase (AS) provides the glutamine amidotransferase activity which generates ammonia as a substrate that, along with chorismate, is used in the second step, catalyzed by the large alpha subunit of AS (TrpE) to produce anthranilate. In the absence of TrpG, TrpE can synthesize anthranilate directly from chorismate and high concentrations of ammonia.</text>
</comment>
<proteinExistence type="predicted"/>
<comment type="catalytic activity">
    <reaction evidence="10">
        <text>chorismate + L-glutamine = anthranilate + pyruvate + L-glutamate + H(+)</text>
        <dbReference type="Rhea" id="RHEA:21732"/>
        <dbReference type="ChEBI" id="CHEBI:15361"/>
        <dbReference type="ChEBI" id="CHEBI:15378"/>
        <dbReference type="ChEBI" id="CHEBI:16567"/>
        <dbReference type="ChEBI" id="CHEBI:29748"/>
        <dbReference type="ChEBI" id="CHEBI:29985"/>
        <dbReference type="ChEBI" id="CHEBI:58359"/>
        <dbReference type="EC" id="4.1.3.27"/>
    </reaction>
</comment>
<evidence type="ECO:0000259" key="11">
    <source>
        <dbReference type="Pfam" id="PF00425"/>
    </source>
</evidence>
<keyword evidence="14" id="KW-1185">Reference proteome</keyword>
<dbReference type="Pfam" id="PF00425">
    <property type="entry name" value="Chorismate_bind"/>
    <property type="match status" value="1"/>
</dbReference>
<sequence>MKTLVKAIETYVPLAVLFDSCHEQGQAVFLDSSLQNDLGRYSIIGLQPYLTFCEKNKVCYRNGEPVDVSMEEALSDYLRENREEHDTGLPLVSGAIGYLTYDYGRKFEGIESRHAPAIDMPDACFTFYDVLLIEDCREKQLYVTVRGEQSDARQTASVIEAWVRRVSPGENIPRRKEHQAEFTADFEKEGYKRAICDMIKYITEGDIYIANMTQQLSAKSSRHPYETFRYLRAHNPSPFGCYLNYGDFQIVGASPERFMRMRDGWIETRPIKGTRRRGVTPEEDQMLKQELADSGKDRSELLMIVDLERNDLNHVCEPGSVKVTEHFAVETYATVFHLVTEIIGKLREGLDVMDLIRAAFPGGSITGAPKIRAMEIIDELEHSRRGLYTGSVGYLSLNGDCDMNIVIRTAVYQDGIYHLGVGGGITCESEPEFEYEETLQKAKAVLEAIYDNDGSDDG</sequence>
<dbReference type="InterPro" id="IPR005802">
    <property type="entry name" value="ADC_synth_comp_1"/>
</dbReference>
<accession>A0ABY5VJD3</accession>